<evidence type="ECO:0000313" key="5">
    <source>
        <dbReference type="Proteomes" id="UP001165561"/>
    </source>
</evidence>
<keyword evidence="2" id="KW-0119">Carbohydrate metabolism</keyword>
<dbReference type="SMART" id="SM00060">
    <property type="entry name" value="FN3"/>
    <property type="match status" value="4"/>
</dbReference>
<dbReference type="Gene3D" id="2.60.120.200">
    <property type="match status" value="1"/>
</dbReference>
<keyword evidence="1" id="KW-0326">Glycosidase</keyword>
<sequence>MTRRTWRRSTAQDAGVASVATVALAATMMMGAGPAAAMPLSEVPDDPADWATTPYSPLAPDAVAAQDPLELEFDGTDGGLLAGNDVDTGFTMVQPSSEGGEYYVPELMEVADGQLTITPTQGIAYLQPGETGGSPNAQDNTLGVGVDATDTNLRFTTSLNSPADATGYAQAGLWFGPDEDNYVKLALIGSGDIGRQIQLSREVDGVTDTSASGGDQATITTDQASVEDGPVTLTLDVNTITGTITGYYQLTGGEQELLGTVDLPESFVDGTLLATDVGEANTFAGIFATRRNLVETAPLAYSFEDFSVTELDAEPPAAPSGATATGTPSAVTVEWDQAADDDVVGYRVYRGDTSPVATVGTGLGGTEPLTDPSFVDENVFIGEDYTYAVVAVDETGNVSEGAEAQATVPGVDGEEIDRVNFETDTTATPEGYIADIGLAYDDARGFGWISAADGTPLDQTERARERSGGQVNPDLRLATITHMQHTSAEEDGVWEYDLADGTYTVVVAVGDAGPYANAGYDSVNVIEAEGERIVDGFVPTASREYDEAVGTVEVTDGALTIAPADGANTKLAYVEIYADDVAEEPVAPVAPAGLSTEVTDGGVVLSWNSAAEATGYDVFRSTEQTVPTDGTPLTSVTDTMFVDATAEAGQTYYYVVVATNEAGASEPTTAVEASVPADEPAELSAPADLAGTSGETGVELSWTEVEGATGYDVFRSTTETVATENPLTAEPIDASTYLDETAEAGQTYYYVVVALGEGNTSPPSAAVDVTVPEAAPELVAPADVTGALVNGAVELSWTAVEDVDGYNVFRGVDGPAEATGEPLNDELVTGTTYTDADVAPGVSYSYVVVAVTGDDVSEASGQATVPVPAEEPEPGLCADGEWSAKYFQNVNLTGDVFGEDCLDDVSMNWGSGGPDGLDKTNRFS</sequence>
<dbReference type="SUPFAM" id="SSF49785">
    <property type="entry name" value="Galactose-binding domain-like"/>
    <property type="match status" value="1"/>
</dbReference>
<feature type="non-terminal residue" evidence="4">
    <location>
        <position position="924"/>
    </location>
</feature>
<reference evidence="4" key="1">
    <citation type="submission" date="2023-02" db="EMBL/GenBank/DDBJ databases">
        <title>Georgenia sp.10Sc9-8, isolated from a soil sample collected from the Taklamakan desert.</title>
        <authorList>
            <person name="Liu S."/>
        </authorList>
    </citation>
    <scope>NUCLEOTIDE SEQUENCE</scope>
    <source>
        <strain evidence="4">10Sc9-8</strain>
    </source>
</reference>
<evidence type="ECO:0000256" key="2">
    <source>
        <dbReference type="ARBA" id="ARBA00023326"/>
    </source>
</evidence>
<dbReference type="CDD" id="cd00063">
    <property type="entry name" value="FN3"/>
    <property type="match status" value="2"/>
</dbReference>
<feature type="domain" description="Fibronectin type-III" evidence="3">
    <location>
        <begin position="775"/>
        <end position="870"/>
    </location>
</feature>
<dbReference type="InterPro" id="IPR036116">
    <property type="entry name" value="FN3_sf"/>
</dbReference>
<feature type="domain" description="Fibronectin type-III" evidence="3">
    <location>
        <begin position="315"/>
        <end position="410"/>
    </location>
</feature>
<evidence type="ECO:0000259" key="3">
    <source>
        <dbReference type="PROSITE" id="PS50853"/>
    </source>
</evidence>
<dbReference type="Gene3D" id="2.60.40.10">
    <property type="entry name" value="Immunoglobulins"/>
    <property type="match status" value="4"/>
</dbReference>
<keyword evidence="5" id="KW-1185">Reference proteome</keyword>
<comment type="caution">
    <text evidence="4">The sequence shown here is derived from an EMBL/GenBank/DDBJ whole genome shotgun (WGS) entry which is preliminary data.</text>
</comment>
<keyword evidence="2" id="KW-0624">Polysaccharide degradation</keyword>
<dbReference type="EMBL" id="JARACI010000839">
    <property type="protein sequence ID" value="MDD9206294.1"/>
    <property type="molecule type" value="Genomic_DNA"/>
</dbReference>
<keyword evidence="1" id="KW-0378">Hydrolase</keyword>
<name>A0ABT5TWD1_9MICO</name>
<proteinExistence type="predicted"/>
<protein>
    <recommendedName>
        <fullName evidence="3">Fibronectin type-III domain-containing protein</fullName>
    </recommendedName>
</protein>
<accession>A0ABT5TWD1</accession>
<dbReference type="PANTHER" id="PTHR47135">
    <property type="entry name" value="FIBRONECTIN TYPE III DOMAIN-CONTAINING PROTEIN 7"/>
    <property type="match status" value="1"/>
</dbReference>
<feature type="domain" description="Fibronectin type-III" evidence="3">
    <location>
        <begin position="679"/>
        <end position="774"/>
    </location>
</feature>
<dbReference type="Proteomes" id="UP001165561">
    <property type="component" value="Unassembled WGS sequence"/>
</dbReference>
<dbReference type="InterPro" id="IPR013783">
    <property type="entry name" value="Ig-like_fold"/>
</dbReference>
<gene>
    <name evidence="4" type="ORF">PU560_07410</name>
</gene>
<evidence type="ECO:0000313" key="4">
    <source>
        <dbReference type="EMBL" id="MDD9206294.1"/>
    </source>
</evidence>
<dbReference type="PROSITE" id="PS50853">
    <property type="entry name" value="FN3"/>
    <property type="match status" value="4"/>
</dbReference>
<evidence type="ECO:0000256" key="1">
    <source>
        <dbReference type="ARBA" id="ARBA00023295"/>
    </source>
</evidence>
<dbReference type="InterPro" id="IPR008979">
    <property type="entry name" value="Galactose-bd-like_sf"/>
</dbReference>
<dbReference type="Gene3D" id="2.60.120.430">
    <property type="entry name" value="Galactose-binding lectin"/>
    <property type="match status" value="1"/>
</dbReference>
<dbReference type="SUPFAM" id="SSF49265">
    <property type="entry name" value="Fibronectin type III"/>
    <property type="match status" value="3"/>
</dbReference>
<organism evidence="4 5">
    <name type="scientific">Georgenia halotolerans</name>
    <dbReference type="NCBI Taxonomy" id="3028317"/>
    <lineage>
        <taxon>Bacteria</taxon>
        <taxon>Bacillati</taxon>
        <taxon>Actinomycetota</taxon>
        <taxon>Actinomycetes</taxon>
        <taxon>Micrococcales</taxon>
        <taxon>Bogoriellaceae</taxon>
        <taxon>Georgenia</taxon>
    </lineage>
</organism>
<dbReference type="InterPro" id="IPR003961">
    <property type="entry name" value="FN3_dom"/>
</dbReference>
<feature type="domain" description="Fibronectin type-III" evidence="3">
    <location>
        <begin position="587"/>
        <end position="678"/>
    </location>
</feature>